<keyword evidence="4" id="KW-0931">ER-Golgi transport</keyword>
<evidence type="ECO:0000313" key="9">
    <source>
        <dbReference type="EMBL" id="KAF9600643.1"/>
    </source>
</evidence>
<reference evidence="9 10" key="1">
    <citation type="submission" date="2020-10" db="EMBL/GenBank/DDBJ databases">
        <title>The Coptis chinensis genome and diversification of protoberbering-type alkaloids.</title>
        <authorList>
            <person name="Wang B."/>
            <person name="Shu S."/>
            <person name="Song C."/>
            <person name="Liu Y."/>
        </authorList>
    </citation>
    <scope>NUCLEOTIDE SEQUENCE [LARGE SCALE GENOMIC DNA]</scope>
    <source>
        <strain evidence="9">HL-2020</strain>
        <tissue evidence="9">Leaf</tissue>
    </source>
</reference>
<evidence type="ECO:0000256" key="7">
    <source>
        <dbReference type="PIRSR" id="PIRSR606689-2"/>
    </source>
</evidence>
<dbReference type="OrthoDB" id="1673324at2759"/>
<keyword evidence="7" id="KW-0460">Magnesium</keyword>
<dbReference type="EMBL" id="JADFTS010000006">
    <property type="protein sequence ID" value="KAF9600643.1"/>
    <property type="molecule type" value="Genomic_DNA"/>
</dbReference>
<evidence type="ECO:0000259" key="8">
    <source>
        <dbReference type="PROSITE" id="PS50011"/>
    </source>
</evidence>
<dbReference type="Proteomes" id="UP000631114">
    <property type="component" value="Unassembled WGS sequence"/>
</dbReference>
<dbReference type="GO" id="GO:0005794">
    <property type="term" value="C:Golgi apparatus"/>
    <property type="evidence" value="ECO:0007669"/>
    <property type="project" value="TreeGrafter"/>
</dbReference>
<evidence type="ECO:0000256" key="6">
    <source>
        <dbReference type="PIRSR" id="PIRSR606689-1"/>
    </source>
</evidence>
<keyword evidence="3 6" id="KW-0547">Nucleotide-binding</keyword>
<dbReference type="GO" id="GO:0005524">
    <property type="term" value="F:ATP binding"/>
    <property type="evidence" value="ECO:0007669"/>
    <property type="project" value="InterPro"/>
</dbReference>
<dbReference type="GO" id="GO:0034067">
    <property type="term" value="P:protein localization to Golgi apparatus"/>
    <property type="evidence" value="ECO:0007669"/>
    <property type="project" value="TreeGrafter"/>
</dbReference>
<name>A0A835HPD9_9MAGN</name>
<dbReference type="AlphaFoldDB" id="A0A835HPD9"/>
<dbReference type="GO" id="GO:0005525">
    <property type="term" value="F:GTP binding"/>
    <property type="evidence" value="ECO:0007669"/>
    <property type="project" value="UniProtKB-KW"/>
</dbReference>
<dbReference type="Pfam" id="PF00025">
    <property type="entry name" value="Arf"/>
    <property type="match status" value="1"/>
</dbReference>
<evidence type="ECO:0000256" key="5">
    <source>
        <dbReference type="ARBA" id="ARBA00023134"/>
    </source>
</evidence>
<evidence type="ECO:0000256" key="2">
    <source>
        <dbReference type="ARBA" id="ARBA00022707"/>
    </source>
</evidence>
<comment type="caution">
    <text evidence="9">The sequence shown here is derived from an EMBL/GenBank/DDBJ whole genome shotgun (WGS) entry which is preliminary data.</text>
</comment>
<dbReference type="Gene3D" id="3.40.50.300">
    <property type="entry name" value="P-loop containing nucleotide triphosphate hydrolases"/>
    <property type="match status" value="1"/>
</dbReference>
<dbReference type="InterPro" id="IPR006689">
    <property type="entry name" value="Small_GTPase_ARF/SAR"/>
</dbReference>
<keyword evidence="4" id="KW-0813">Transport</keyword>
<dbReference type="SUPFAM" id="SSF52540">
    <property type="entry name" value="P-loop containing nucleoside triphosphate hydrolases"/>
    <property type="match status" value="1"/>
</dbReference>
<dbReference type="PROSITE" id="PS50011">
    <property type="entry name" value="PROTEIN_KINASE_DOM"/>
    <property type="match status" value="1"/>
</dbReference>
<dbReference type="Pfam" id="PF00069">
    <property type="entry name" value="Pkinase"/>
    <property type="match status" value="1"/>
</dbReference>
<organism evidence="9 10">
    <name type="scientific">Coptis chinensis</name>
    <dbReference type="NCBI Taxonomy" id="261450"/>
    <lineage>
        <taxon>Eukaryota</taxon>
        <taxon>Viridiplantae</taxon>
        <taxon>Streptophyta</taxon>
        <taxon>Embryophyta</taxon>
        <taxon>Tracheophyta</taxon>
        <taxon>Spermatophyta</taxon>
        <taxon>Magnoliopsida</taxon>
        <taxon>Ranunculales</taxon>
        <taxon>Ranunculaceae</taxon>
        <taxon>Coptidoideae</taxon>
        <taxon>Coptis</taxon>
    </lineage>
</organism>
<accession>A0A835HPD9</accession>
<dbReference type="GO" id="GO:0006886">
    <property type="term" value="P:intracellular protein transport"/>
    <property type="evidence" value="ECO:0007669"/>
    <property type="project" value="TreeGrafter"/>
</dbReference>
<comment type="similarity">
    <text evidence="1">Belongs to the small GTPase superfamily. Arf family.</text>
</comment>
<dbReference type="GO" id="GO:0003924">
    <property type="term" value="F:GTPase activity"/>
    <property type="evidence" value="ECO:0007669"/>
    <property type="project" value="InterPro"/>
</dbReference>
<feature type="binding site" evidence="7">
    <location>
        <position position="104"/>
    </location>
    <ligand>
        <name>Mg(2+)</name>
        <dbReference type="ChEBI" id="CHEBI:18420"/>
    </ligand>
</feature>
<dbReference type="PROSITE" id="PS00108">
    <property type="entry name" value="PROTEIN_KINASE_ST"/>
    <property type="match status" value="1"/>
</dbReference>
<dbReference type="InterPro" id="IPR024156">
    <property type="entry name" value="Small_GTPase_ARF"/>
</dbReference>
<evidence type="ECO:0000313" key="10">
    <source>
        <dbReference type="Proteomes" id="UP000631114"/>
    </source>
</evidence>
<protein>
    <recommendedName>
        <fullName evidence="8">Protein kinase domain-containing protein</fullName>
    </recommendedName>
</protein>
<dbReference type="PANTHER" id="PTHR45909">
    <property type="entry name" value="ADP-RIBOSYLATION FACTOR-RELATED PROTEIN 1"/>
    <property type="match status" value="1"/>
</dbReference>
<keyword evidence="10" id="KW-1185">Reference proteome</keyword>
<evidence type="ECO:0000256" key="3">
    <source>
        <dbReference type="ARBA" id="ARBA00022741"/>
    </source>
</evidence>
<dbReference type="InterPro" id="IPR011009">
    <property type="entry name" value="Kinase-like_dom_sf"/>
</dbReference>
<dbReference type="InterPro" id="IPR000719">
    <property type="entry name" value="Prot_kinase_dom"/>
</dbReference>
<dbReference type="SUPFAM" id="SSF56112">
    <property type="entry name" value="Protein kinase-like (PK-like)"/>
    <property type="match status" value="1"/>
</dbReference>
<feature type="binding site" evidence="6">
    <location>
        <position position="126"/>
    </location>
    <ligand>
        <name>GTP</name>
        <dbReference type="ChEBI" id="CHEBI:37565"/>
    </ligand>
</feature>
<sequence length="507" mass="56224">MNGFTQAMTLPRKGGAKPDSQTQQSTSLCLDCRLVLIAQFFIDIKEPFLNCEIKATPVLHQNVIVMYLSTYMCDLILSGSTLLEKLKALYSNLEGLPLDRIVPTVGLNIGRVEASKTKLVFWDLGGQVGLRTIWEKYYDEAHAVIYVIDLCFVRLGFKIQICIGLDEYCVSYMNVVVGLKSFTTRLPCEFSGNLSAYSGVIHGAKNVGTGQILSSGMSSDLISELHPVTELNSFLNAKRDPYKRLRISGEASEDEIQAARNFPLALRRVCAAGEGGYWKITGSSSKIYGKDGNVGEIEDTILLVLHSRKVYDDIARGTWRKFESNRPRAVLFEGPPAKGILYLHNEADPPIFHRDIKASNILLDSRFNAKVADFGLSRLAPVPDIEGTIPGHVSKVVKGTPEGYIIDAQKGQDSLGEGFWLQLGCHTINRPPLSMQAVKQGFQDLGAPSVGSTHKFLQSSVLRLERQRPKSNRNNYSKPPHQFMLNERAQKAFNLLSSMQSSEKETM</sequence>
<dbReference type="GO" id="GO:0046872">
    <property type="term" value="F:metal ion binding"/>
    <property type="evidence" value="ECO:0007669"/>
    <property type="project" value="UniProtKB-KW"/>
</dbReference>
<evidence type="ECO:0000256" key="4">
    <source>
        <dbReference type="ARBA" id="ARBA00022892"/>
    </source>
</evidence>
<proteinExistence type="inferred from homology"/>
<dbReference type="InterPro" id="IPR027417">
    <property type="entry name" value="P-loop_NTPase"/>
</dbReference>
<feature type="domain" description="Protein kinase" evidence="8">
    <location>
        <begin position="201"/>
        <end position="484"/>
    </location>
</feature>
<keyword evidence="7" id="KW-0479">Metal-binding</keyword>
<dbReference type="PANTHER" id="PTHR45909:SF1">
    <property type="entry name" value="ADP-RIBOSYLATION FACTOR-RELATED PROTEIN 1"/>
    <property type="match status" value="1"/>
</dbReference>
<keyword evidence="2" id="KW-0519">Myristate</keyword>
<dbReference type="GO" id="GO:0043001">
    <property type="term" value="P:Golgi to plasma membrane protein transport"/>
    <property type="evidence" value="ECO:0007669"/>
    <property type="project" value="TreeGrafter"/>
</dbReference>
<keyword evidence="5 6" id="KW-0342">GTP-binding</keyword>
<keyword evidence="2" id="KW-0449">Lipoprotein</keyword>
<evidence type="ECO:0000256" key="1">
    <source>
        <dbReference type="ARBA" id="ARBA00010290"/>
    </source>
</evidence>
<gene>
    <name evidence="9" type="ORF">IFM89_011226</name>
</gene>
<dbReference type="InterPro" id="IPR008271">
    <property type="entry name" value="Ser/Thr_kinase_AS"/>
</dbReference>
<dbReference type="PROSITE" id="PS51417">
    <property type="entry name" value="ARF"/>
    <property type="match status" value="1"/>
</dbReference>
<dbReference type="Gene3D" id="1.10.510.10">
    <property type="entry name" value="Transferase(Phosphotransferase) domain 1"/>
    <property type="match status" value="1"/>
</dbReference>
<dbReference type="GO" id="GO:0004672">
    <property type="term" value="F:protein kinase activity"/>
    <property type="evidence" value="ECO:0007669"/>
    <property type="project" value="InterPro"/>
</dbReference>